<dbReference type="AlphaFoldDB" id="A0A101M129"/>
<dbReference type="EMBL" id="LKAM01000004">
    <property type="protein sequence ID" value="KUM48962.1"/>
    <property type="molecule type" value="Genomic_DNA"/>
</dbReference>
<gene>
    <name evidence="1" type="ORF">ABT39_MTgene4298</name>
</gene>
<sequence>MNPVPNLWLPIVRISTSPSGTLRSLASLYLTRVPPSGTPHSLASLARVPPLGTLHSLTSLPTAGVPLLGTLRSPASLAHIRLSHSLRLHTHP</sequence>
<reference evidence="1" key="1">
    <citation type="journal article" date="2015" name="Genome Biol. Evol.">
        <title>Organellar Genomes of White Spruce (Picea glauca): Assembly and Annotation.</title>
        <authorList>
            <person name="Jackman S.D."/>
            <person name="Warren R.L."/>
            <person name="Gibb E.A."/>
            <person name="Vandervalk B.P."/>
            <person name="Mohamadi H."/>
            <person name="Chu J."/>
            <person name="Raymond A."/>
            <person name="Pleasance S."/>
            <person name="Coope R."/>
            <person name="Wildung M.R."/>
            <person name="Ritland C.E."/>
            <person name="Bousquet J."/>
            <person name="Jones S.J."/>
            <person name="Bohlmann J."/>
            <person name="Birol I."/>
        </authorList>
    </citation>
    <scope>NUCLEOTIDE SEQUENCE [LARGE SCALE GENOMIC DNA]</scope>
    <source>
        <tissue evidence="1">Flushing bud</tissue>
    </source>
</reference>
<evidence type="ECO:0000313" key="1">
    <source>
        <dbReference type="EMBL" id="KUM48962.1"/>
    </source>
</evidence>
<organism evidence="1">
    <name type="scientific">Picea glauca</name>
    <name type="common">White spruce</name>
    <name type="synonym">Pinus glauca</name>
    <dbReference type="NCBI Taxonomy" id="3330"/>
    <lineage>
        <taxon>Eukaryota</taxon>
        <taxon>Viridiplantae</taxon>
        <taxon>Streptophyta</taxon>
        <taxon>Embryophyta</taxon>
        <taxon>Tracheophyta</taxon>
        <taxon>Spermatophyta</taxon>
        <taxon>Pinopsida</taxon>
        <taxon>Pinidae</taxon>
        <taxon>Conifers I</taxon>
        <taxon>Pinales</taxon>
        <taxon>Pinaceae</taxon>
        <taxon>Picea</taxon>
    </lineage>
</organism>
<protein>
    <submittedName>
        <fullName evidence="1">Uncharacterized protein</fullName>
    </submittedName>
</protein>
<keyword evidence="1" id="KW-0496">Mitochondrion</keyword>
<geneLocation type="mitochondrion" evidence="1"/>
<proteinExistence type="predicted"/>
<name>A0A101M129_PICGL</name>
<accession>A0A101M129</accession>
<comment type="caution">
    <text evidence="1">The sequence shown here is derived from an EMBL/GenBank/DDBJ whole genome shotgun (WGS) entry which is preliminary data.</text>
</comment>